<gene>
    <name evidence="3" type="primary">DHRS11_1</name>
    <name evidence="3" type="ORF">XENOCAPTIV_018625</name>
</gene>
<evidence type="ECO:0000256" key="2">
    <source>
        <dbReference type="ARBA" id="ARBA00023002"/>
    </source>
</evidence>
<feature type="non-terminal residue" evidence="3">
    <location>
        <position position="1"/>
    </location>
</feature>
<dbReference type="PANTHER" id="PTHR43115:SF4">
    <property type="entry name" value="DEHYDROGENASE_REDUCTASE SDR FAMILY MEMBER 11"/>
    <property type="match status" value="1"/>
</dbReference>
<dbReference type="Proteomes" id="UP001434883">
    <property type="component" value="Unassembled WGS sequence"/>
</dbReference>
<evidence type="ECO:0000313" key="4">
    <source>
        <dbReference type="Proteomes" id="UP001434883"/>
    </source>
</evidence>
<comment type="caution">
    <text evidence="3">The sequence shown here is derived from an EMBL/GenBank/DDBJ whole genome shotgun (WGS) entry which is preliminary data.</text>
</comment>
<keyword evidence="2" id="KW-0560">Oxidoreductase</keyword>
<comment type="similarity">
    <text evidence="1">Belongs to the short-chain dehydrogenases/reductases (SDR) family.</text>
</comment>
<accession>A0ABV0RZP3</accession>
<proteinExistence type="inferred from homology"/>
<name>A0ABV0RZP3_9TELE</name>
<sequence length="81" mass="8762">CCSPLPLSNSYSGVLIPYKCDLTRVEDIQSMFAAIKAKHKGVDVCINNAGLAHPEPLLSGKTSGWKNMLDVRTHCCSENLA</sequence>
<evidence type="ECO:0000256" key="1">
    <source>
        <dbReference type="ARBA" id="ARBA00006484"/>
    </source>
</evidence>
<dbReference type="Gene3D" id="3.40.50.720">
    <property type="entry name" value="NAD(P)-binding Rossmann-like Domain"/>
    <property type="match status" value="1"/>
</dbReference>
<organism evidence="3 4">
    <name type="scientific">Xenoophorus captivus</name>
    <dbReference type="NCBI Taxonomy" id="1517983"/>
    <lineage>
        <taxon>Eukaryota</taxon>
        <taxon>Metazoa</taxon>
        <taxon>Chordata</taxon>
        <taxon>Craniata</taxon>
        <taxon>Vertebrata</taxon>
        <taxon>Euteleostomi</taxon>
        <taxon>Actinopterygii</taxon>
        <taxon>Neopterygii</taxon>
        <taxon>Teleostei</taxon>
        <taxon>Neoteleostei</taxon>
        <taxon>Acanthomorphata</taxon>
        <taxon>Ovalentaria</taxon>
        <taxon>Atherinomorphae</taxon>
        <taxon>Cyprinodontiformes</taxon>
        <taxon>Goodeidae</taxon>
        <taxon>Xenoophorus</taxon>
    </lineage>
</organism>
<keyword evidence="4" id="KW-1185">Reference proteome</keyword>
<dbReference type="InterPro" id="IPR036291">
    <property type="entry name" value="NAD(P)-bd_dom_sf"/>
</dbReference>
<evidence type="ECO:0000313" key="3">
    <source>
        <dbReference type="EMBL" id="MEQ2213654.1"/>
    </source>
</evidence>
<dbReference type="EMBL" id="JAHRIN010062731">
    <property type="protein sequence ID" value="MEQ2213654.1"/>
    <property type="molecule type" value="Genomic_DNA"/>
</dbReference>
<dbReference type="SUPFAM" id="SSF51735">
    <property type="entry name" value="NAD(P)-binding Rossmann-fold domains"/>
    <property type="match status" value="1"/>
</dbReference>
<dbReference type="PANTHER" id="PTHR43115">
    <property type="entry name" value="DEHYDROGENASE/REDUCTASE SDR FAMILY MEMBER 11"/>
    <property type="match status" value="1"/>
</dbReference>
<dbReference type="Pfam" id="PF13561">
    <property type="entry name" value="adh_short_C2"/>
    <property type="match status" value="1"/>
</dbReference>
<protein>
    <submittedName>
        <fullName evidence="3">Dehydrogenase/reductase SDR member 11</fullName>
    </submittedName>
</protein>
<reference evidence="3 4" key="1">
    <citation type="submission" date="2021-06" db="EMBL/GenBank/DDBJ databases">
        <authorList>
            <person name="Palmer J.M."/>
        </authorList>
    </citation>
    <scope>NUCLEOTIDE SEQUENCE [LARGE SCALE GENOMIC DNA]</scope>
    <source>
        <strain evidence="3 4">XC_2019</strain>
        <tissue evidence="3">Muscle</tissue>
    </source>
</reference>
<dbReference type="InterPro" id="IPR002347">
    <property type="entry name" value="SDR_fam"/>
</dbReference>